<evidence type="ECO:0000313" key="1">
    <source>
        <dbReference type="EMBL" id="GAI22649.1"/>
    </source>
</evidence>
<reference evidence="1" key="1">
    <citation type="journal article" date="2014" name="Front. Microbiol.">
        <title>High frequency of phylogenetically diverse reductive dehalogenase-homologous genes in deep subseafloor sedimentary metagenomes.</title>
        <authorList>
            <person name="Kawai M."/>
            <person name="Futagami T."/>
            <person name="Toyoda A."/>
            <person name="Takaki Y."/>
            <person name="Nishi S."/>
            <person name="Hori S."/>
            <person name="Arai W."/>
            <person name="Tsubouchi T."/>
            <person name="Morono Y."/>
            <person name="Uchiyama I."/>
            <person name="Ito T."/>
            <person name="Fujiyama A."/>
            <person name="Inagaki F."/>
            <person name="Takami H."/>
        </authorList>
    </citation>
    <scope>NUCLEOTIDE SEQUENCE</scope>
    <source>
        <strain evidence="1">Expedition CK06-06</strain>
    </source>
</reference>
<gene>
    <name evidence="1" type="ORF">S06H3_29632</name>
</gene>
<name>X1NVG2_9ZZZZ</name>
<sequence length="283" mass="32052">TPTMNYPSDNITIAGESVLLNCTSTDIDNDAIHMGFYGDTTNPPTTLLQNTTATEYNWTGLVPQNNYWRCIASDNNNSISQYTTPRTINTVGLYNCSTGNATQALALNITFYAEINKTKFAKVNYKGTFTIWGSNRTINNTQAQVMINVSNVKYCISPANATIYTNAMIEYQKAGYDIRYHLLRNFTLSNTTEHLHLYSLDIALATGTTITVLDELDEPMSNVYIKVQRYDVGTDSYYLVDTGRTEDNGQDYLYLRHNDVWYRFILERNGEVIYTSNPMKGYS</sequence>
<feature type="non-terminal residue" evidence="1">
    <location>
        <position position="1"/>
    </location>
</feature>
<organism evidence="1">
    <name type="scientific">marine sediment metagenome</name>
    <dbReference type="NCBI Taxonomy" id="412755"/>
    <lineage>
        <taxon>unclassified sequences</taxon>
        <taxon>metagenomes</taxon>
        <taxon>ecological metagenomes</taxon>
    </lineage>
</organism>
<accession>X1NVG2</accession>
<comment type="caution">
    <text evidence="1">The sequence shown here is derived from an EMBL/GenBank/DDBJ whole genome shotgun (WGS) entry which is preliminary data.</text>
</comment>
<dbReference type="EMBL" id="BARV01017379">
    <property type="protein sequence ID" value="GAI22649.1"/>
    <property type="molecule type" value="Genomic_DNA"/>
</dbReference>
<dbReference type="AlphaFoldDB" id="X1NVG2"/>
<proteinExistence type="predicted"/>
<feature type="non-terminal residue" evidence="1">
    <location>
        <position position="283"/>
    </location>
</feature>
<protein>
    <submittedName>
        <fullName evidence="1">Uncharacterized protein</fullName>
    </submittedName>
</protein>